<organism evidence="3">
    <name type="scientific">Chlorobium chlorochromatii (strain CaD3)</name>
    <dbReference type="NCBI Taxonomy" id="340177"/>
    <lineage>
        <taxon>Bacteria</taxon>
        <taxon>Pseudomonadati</taxon>
        <taxon>Chlorobiota</taxon>
        <taxon>Chlorobiia</taxon>
        <taxon>Chlorobiales</taxon>
        <taxon>Chlorobiaceae</taxon>
        <taxon>Chlorobium/Pelodictyon group</taxon>
        <taxon>Chlorobium</taxon>
    </lineage>
</organism>
<gene>
    <name evidence="3" type="ordered locus">Cag_1511</name>
</gene>
<evidence type="ECO:0000313" key="3">
    <source>
        <dbReference type="EMBL" id="ABB28766.1"/>
    </source>
</evidence>
<evidence type="ECO:0000256" key="2">
    <source>
        <dbReference type="SAM" id="SignalP"/>
    </source>
</evidence>
<dbReference type="EMBL" id="CP000108">
    <property type="protein sequence ID" value="ABB28766.1"/>
    <property type="molecule type" value="Genomic_DNA"/>
</dbReference>
<protein>
    <submittedName>
        <fullName evidence="3">Uncharacterized protein</fullName>
    </submittedName>
</protein>
<dbReference type="HOGENOM" id="CLU_2394428_0_0_10"/>
<sequence length="93" mass="10557">MSMKLILTVFALFLATQIADAKDVYVNGYYRQNGTYVRPHIRSSPDAYKSNNYGPSKNSYELMNPKARDADRDGIPNYQDNDDNNNGISDNNE</sequence>
<keyword evidence="2" id="KW-0732">Signal</keyword>
<proteinExistence type="predicted"/>
<accession>Q3AQF9</accession>
<dbReference type="OrthoDB" id="965391at2"/>
<feature type="compositionally biased region" description="Low complexity" evidence="1">
    <location>
        <begin position="84"/>
        <end position="93"/>
    </location>
</feature>
<feature type="chain" id="PRO_5004223943" evidence="2">
    <location>
        <begin position="22"/>
        <end position="93"/>
    </location>
</feature>
<dbReference type="AlphaFoldDB" id="Q3AQF9"/>
<dbReference type="KEGG" id="cch:Cag_1511"/>
<evidence type="ECO:0000256" key="1">
    <source>
        <dbReference type="SAM" id="MobiDB-lite"/>
    </source>
</evidence>
<feature type="compositionally biased region" description="Polar residues" evidence="1">
    <location>
        <begin position="49"/>
        <end position="61"/>
    </location>
</feature>
<feature type="region of interest" description="Disordered" evidence="1">
    <location>
        <begin position="40"/>
        <end position="93"/>
    </location>
</feature>
<name>Q3AQF9_CHLCH</name>
<feature type="signal peptide" evidence="2">
    <location>
        <begin position="1"/>
        <end position="21"/>
    </location>
</feature>
<reference evidence="3" key="1">
    <citation type="submission" date="2005-08" db="EMBL/GenBank/DDBJ databases">
        <title>Complete sequence of Chlorobium chlorochromatii CaD3.</title>
        <authorList>
            <person name="Copeland A."/>
            <person name="Lucas S."/>
            <person name="Lapidus A."/>
            <person name="Barry K."/>
            <person name="Detter J.C."/>
            <person name="Glavina T."/>
            <person name="Hammon N."/>
            <person name="Israni S."/>
            <person name="Pitluck S."/>
            <person name="Bryant D."/>
            <person name="Schmutz J."/>
            <person name="Larimer F."/>
            <person name="Land M."/>
            <person name="Kyrpides N."/>
            <person name="Ivanova N."/>
            <person name="Richardson P."/>
        </authorList>
    </citation>
    <scope>NUCLEOTIDE SEQUENCE [LARGE SCALE GENOMIC DNA]</scope>
    <source>
        <strain evidence="3">CaD3</strain>
    </source>
</reference>